<dbReference type="SUPFAM" id="SSF55315">
    <property type="entry name" value="L30e-like"/>
    <property type="match status" value="1"/>
</dbReference>
<accession>A0A1G8G0K3</accession>
<proteinExistence type="predicted"/>
<organism evidence="2 3">
    <name type="scientific">Proteiniclasticum ruminis</name>
    <dbReference type="NCBI Taxonomy" id="398199"/>
    <lineage>
        <taxon>Bacteria</taxon>
        <taxon>Bacillati</taxon>
        <taxon>Bacillota</taxon>
        <taxon>Clostridia</taxon>
        <taxon>Eubacteriales</taxon>
        <taxon>Clostridiaceae</taxon>
        <taxon>Proteiniclasticum</taxon>
    </lineage>
</organism>
<dbReference type="GO" id="GO:0005840">
    <property type="term" value="C:ribosome"/>
    <property type="evidence" value="ECO:0007669"/>
    <property type="project" value="UniProtKB-KW"/>
</dbReference>
<protein>
    <submittedName>
        <fullName evidence="2">Ribosomal protein L7Ae</fullName>
    </submittedName>
</protein>
<dbReference type="Gene3D" id="3.30.1330.30">
    <property type="match status" value="1"/>
</dbReference>
<dbReference type="AlphaFoldDB" id="A0A1G8G0K3"/>
<evidence type="ECO:0000313" key="2">
    <source>
        <dbReference type="EMBL" id="SDH87908.1"/>
    </source>
</evidence>
<dbReference type="InterPro" id="IPR029064">
    <property type="entry name" value="Ribosomal_eL30-like_sf"/>
</dbReference>
<keyword evidence="2" id="KW-0689">Ribosomal protein</keyword>
<sequence length="112" mass="12947">MIFGRRWKLDKMLSFLGLTRKSGNLILGYNKNEEAIKMRKLYLLILSKGASENTKDKFKGYCEKYKVPYIEDFTPDELGYALGYEGIAVVGVSDRNMARKLEEQYNSKGMEE</sequence>
<dbReference type="NCBIfam" id="NF004078">
    <property type="entry name" value="PRK05583.1"/>
    <property type="match status" value="1"/>
</dbReference>
<dbReference type="InterPro" id="IPR004038">
    <property type="entry name" value="Ribosomal_eL8/eL30/eS12/Gad45"/>
</dbReference>
<evidence type="ECO:0000259" key="1">
    <source>
        <dbReference type="Pfam" id="PF01248"/>
    </source>
</evidence>
<dbReference type="Proteomes" id="UP000183255">
    <property type="component" value="Unassembled WGS sequence"/>
</dbReference>
<dbReference type="Pfam" id="PF01248">
    <property type="entry name" value="Ribosomal_L7Ae"/>
    <property type="match status" value="1"/>
</dbReference>
<name>A0A1G8G0K3_9CLOT</name>
<keyword evidence="2" id="KW-0687">Ribonucleoprotein</keyword>
<gene>
    <name evidence="2" type="ORF">SAMN05421804_101102</name>
</gene>
<reference evidence="2 3" key="1">
    <citation type="submission" date="2016-10" db="EMBL/GenBank/DDBJ databases">
        <authorList>
            <person name="de Groot N.N."/>
        </authorList>
    </citation>
    <scope>NUCLEOTIDE SEQUENCE [LARGE SCALE GENOMIC DNA]</scope>
    <source>
        <strain evidence="2 3">CGMCC 1.5058</strain>
    </source>
</reference>
<evidence type="ECO:0000313" key="3">
    <source>
        <dbReference type="Proteomes" id="UP000183255"/>
    </source>
</evidence>
<feature type="domain" description="Ribosomal protein eL8/eL30/eS12/Gadd45" evidence="1">
    <location>
        <begin position="11"/>
        <end position="92"/>
    </location>
</feature>
<dbReference type="EMBL" id="FNDZ01000001">
    <property type="protein sequence ID" value="SDH87908.1"/>
    <property type="molecule type" value="Genomic_DNA"/>
</dbReference>